<protein>
    <submittedName>
        <fullName evidence="8">Myb, related</fullName>
    </submittedName>
</protein>
<feature type="region of interest" description="Disordered" evidence="5">
    <location>
        <begin position="1241"/>
        <end position="1269"/>
    </location>
</feature>
<feature type="region of interest" description="Disordered" evidence="5">
    <location>
        <begin position="139"/>
        <end position="170"/>
    </location>
</feature>
<feature type="compositionally biased region" description="Low complexity" evidence="5">
    <location>
        <begin position="68"/>
        <end position="85"/>
    </location>
</feature>
<keyword evidence="1" id="KW-0805">Transcription regulation</keyword>
<dbReference type="InterPro" id="IPR001005">
    <property type="entry name" value="SANT/Myb"/>
</dbReference>
<dbReference type="GO" id="GO:0000978">
    <property type="term" value="F:RNA polymerase II cis-regulatory region sequence-specific DNA binding"/>
    <property type="evidence" value="ECO:0007669"/>
    <property type="project" value="TreeGrafter"/>
</dbReference>
<evidence type="ECO:0000256" key="4">
    <source>
        <dbReference type="ARBA" id="ARBA00023242"/>
    </source>
</evidence>
<evidence type="ECO:0000259" key="6">
    <source>
        <dbReference type="PROSITE" id="PS50090"/>
    </source>
</evidence>
<feature type="domain" description="HTH myb-type" evidence="7">
    <location>
        <begin position="748"/>
        <end position="800"/>
    </location>
</feature>
<feature type="domain" description="Myb-like" evidence="6">
    <location>
        <begin position="696"/>
        <end position="744"/>
    </location>
</feature>
<dbReference type="CDD" id="cd00167">
    <property type="entry name" value="SANT"/>
    <property type="match status" value="3"/>
</dbReference>
<dbReference type="PANTHER" id="PTHR46621:SF1">
    <property type="entry name" value="SNRNA-ACTIVATING PROTEIN COMPLEX SUBUNIT 4"/>
    <property type="match status" value="1"/>
</dbReference>
<gene>
    <name evidence="8" type="ORF">BN1204_023960</name>
</gene>
<feature type="compositionally biased region" description="Basic and acidic residues" evidence="5">
    <location>
        <begin position="979"/>
        <end position="1006"/>
    </location>
</feature>
<feature type="domain" description="HTH myb-type" evidence="7">
    <location>
        <begin position="696"/>
        <end position="739"/>
    </location>
</feature>
<organism evidence="8">
    <name type="scientific">Neospora caninum (strain Liverpool)</name>
    <dbReference type="NCBI Taxonomy" id="572307"/>
    <lineage>
        <taxon>Eukaryota</taxon>
        <taxon>Sar</taxon>
        <taxon>Alveolata</taxon>
        <taxon>Apicomplexa</taxon>
        <taxon>Conoidasida</taxon>
        <taxon>Coccidia</taxon>
        <taxon>Eucoccidiorida</taxon>
        <taxon>Eimeriorina</taxon>
        <taxon>Sarcocystidae</taxon>
        <taxon>Neospora</taxon>
    </lineage>
</organism>
<feature type="region of interest" description="Disordered" evidence="5">
    <location>
        <begin position="565"/>
        <end position="629"/>
    </location>
</feature>
<keyword evidence="2" id="KW-0238">DNA-binding</keyword>
<feature type="compositionally biased region" description="Basic and acidic residues" evidence="5">
    <location>
        <begin position="1434"/>
        <end position="1443"/>
    </location>
</feature>
<feature type="compositionally biased region" description="Low complexity" evidence="5">
    <location>
        <begin position="1460"/>
        <end position="1469"/>
    </location>
</feature>
<reference evidence="8" key="1">
    <citation type="journal article" date="2015" name="PLoS ONE">
        <title>Comprehensive Evaluation of Toxoplasma gondii VEG and Neospora caninum LIV Genomes with Tachyzoite Stage Transcriptome and Proteome Defines Novel Transcript Features.</title>
        <authorList>
            <person name="Ramaprasad A."/>
            <person name="Mourier T."/>
            <person name="Naeem R."/>
            <person name="Malas T.B."/>
            <person name="Moussa E."/>
            <person name="Panigrahi A."/>
            <person name="Vermont S.J."/>
            <person name="Otto T.D."/>
            <person name="Wastling J."/>
            <person name="Pain A."/>
        </authorList>
    </citation>
    <scope>NUCLEOTIDE SEQUENCE</scope>
    <source>
        <strain evidence="8">Liverpool</strain>
    </source>
</reference>
<keyword evidence="4" id="KW-0539">Nucleus</keyword>
<feature type="region of interest" description="Disordered" evidence="5">
    <location>
        <begin position="1434"/>
        <end position="1502"/>
    </location>
</feature>
<sequence length="1788" mass="192297">MYFPLSPGPGSSFSSLQPSAFVSARDLPPSGVHTQRTHTFPANGAPSSLQPHHVVSPSPHANGGEANSVSCLSPASASSSPASKPNLALLNRLPEREAKLVERFAVLCRLESQIEAQVARLSGLRDRLLAQNSRLQLQLQQPRHLRGSERRRQRERDEDGGTESEGEEGKSMSLLLNDAGQPLPSNSDAIHIWTLRNRLQHFAKGSSRAKLSTAANKAGALVCMSTAIGKQAHRGKGKDLGKKMSSLLANWDNARGDPGWSSAVLRWQLDRLKVKRRRRVKKEEEEDDEDAEGKTDEHSEKEEEEEGEGLLRERMAMVNLRVFKSFVRELYKTLVSIPIPEHAVRALFNHCRLHPSLSLPASPSSAAELADESFLPITPGELHPSKLLYATRSLLLAWQRLGVNSASLSSSAAPHHHASSLPSKVPSFAEVLRAVCTAVAASLPQSVSWAFTPSECLSNFVTSVQPADASISPSLLTEGSSAQHRPRDASSPPSPAMSLSAESREEEVQSADTAGLSSWRYSSFSLSSLSREGGQGADSPGHDFRLLATVEDAILRGLRQVVGGTQTGEAPDEQAAAVGPGGGTSGRSARLRDDRESLVAGEPAAALAGASATHGRAERGAETADASGGGESLLCTGRALDREIRAALARPDKVPVLYFASLLTQPVPPFAVFQVYLHLKKRSTEQHGLVCHRRWWSPEEDAALLRAVDTVGVQQRGAGKWMKVAALLPGRTNNQCRARYLYLAVEGKRHGLFSALEDLRLQVLVSCYGRGSWGKIARHLRGRTEMKCRERYENCLHDEVKSLLWTASEISLLRVAADFFHQDWQAVARVIGGRPAQHCREKFAELETQAEMECASIRFLSLPWIPGQPRDDLEAEGSMNFALHVGSEADPTPLDGAVYPLLHLSGSWTTSSPFRPAVVTWAQAHLGCLLRLFVSACPHLFPDSVREAATRRRHSPSSASLPISPGEAPGAQEVPSLEAKTRGETRELSVRQRRTDVNGTGERERQYQGIDGGRWPAEARSAAIAFARYLEGLYTLLVPASSSAGSATSEDRGLPASDADSRLLSVPQAGREAPLHQGESVEAISREPSSPSFPARCSERSQSCAFFPSSVLGMSRAGAPLPSLGDHSPHAAPPRPPASAPAQVLSEDCMHASEARQRPQAPGASRAAPGVSPPDALERPGDDAVACLFLLFAVKKCVAFGLGEHAPRLLSLYKKGVREWGLNPATRSPAEACGNSRVVQMAGSRLGPPGPSSRSKSAREIRGETVENPTDFQLAVPQDFPEGVSQPVLPDPRLPADVPPAAAVGLLRWLAFSGATLVEAVRGPRASRAPARSATLERHVDVAAERERVDLVPPSPVSAEPDEAQVFAGSAGTSERARGRSVFGELLEFVSHERGHNSLSAGPAKRPSLRCLQQRPLPVALVEAATQAAAAEMKLRGLDREPSRGTPGNGKERNKRRVQPSRSSSVPDSTSRRLAKEREIGTQGAVLGSELGENLRVEDERSESQAAETFFLSHSGETHGCGAPGKVRRYYAEVSSRHISARVQRQGRPGRGRGGPGGDRREGSDAAARQSGEVEEMGQRRDRGGSESKRGRGRGGRKGKTQEGHPAPGRRGRGRKGKPGEVREAAGENPSGHHRVEDGASDEDGASVSRLEERLVGTEARCGNDDGRSKAVERRRAIVTDGRDETGIERNAQKRRNRDVGKNRDGKEMSRRERLAEDGIAQGLPIGRAGEIDVCQMCERAVVGLPLQDGRTGKKFTEAEAYAIASEVAAKLKAMCQAPTSADQAATQ</sequence>
<feature type="domain" description="Myb-like" evidence="6">
    <location>
        <begin position="745"/>
        <end position="796"/>
    </location>
</feature>
<feature type="compositionally biased region" description="Polar residues" evidence="5">
    <location>
        <begin position="32"/>
        <end position="50"/>
    </location>
</feature>
<feature type="compositionally biased region" description="Basic and acidic residues" evidence="5">
    <location>
        <begin position="1650"/>
        <end position="1716"/>
    </location>
</feature>
<feature type="compositionally biased region" description="Basic and acidic residues" evidence="5">
    <location>
        <begin position="1470"/>
        <end position="1480"/>
    </location>
</feature>
<feature type="region of interest" description="Disordered" evidence="5">
    <location>
        <begin position="24"/>
        <end position="85"/>
    </location>
</feature>
<feature type="compositionally biased region" description="Low complexity" evidence="5">
    <location>
        <begin position="1243"/>
        <end position="1255"/>
    </location>
</feature>
<feature type="compositionally biased region" description="Basic and acidic residues" evidence="5">
    <location>
        <begin position="146"/>
        <end position="159"/>
    </location>
</feature>
<dbReference type="GO" id="GO:0042796">
    <property type="term" value="P:snRNA transcription by RNA polymerase III"/>
    <property type="evidence" value="ECO:0007669"/>
    <property type="project" value="TreeGrafter"/>
</dbReference>
<feature type="region of interest" description="Disordered" evidence="5">
    <location>
        <begin position="472"/>
        <end position="514"/>
    </location>
</feature>
<feature type="region of interest" description="Disordered" evidence="5">
    <location>
        <begin position="951"/>
        <end position="1007"/>
    </location>
</feature>
<accession>A0A0F7UC17</accession>
<evidence type="ECO:0000259" key="7">
    <source>
        <dbReference type="PROSITE" id="PS51294"/>
    </source>
</evidence>
<dbReference type="GO" id="GO:0019185">
    <property type="term" value="C:snRNA-activating protein complex"/>
    <property type="evidence" value="ECO:0007669"/>
    <property type="project" value="TreeGrafter"/>
</dbReference>
<feature type="region of interest" description="Disordered" evidence="5">
    <location>
        <begin position="1118"/>
        <end position="1177"/>
    </location>
</feature>
<feature type="compositionally biased region" description="Basic and acidic residues" evidence="5">
    <location>
        <begin position="1577"/>
        <end position="1590"/>
    </location>
</feature>
<dbReference type="InterPro" id="IPR051575">
    <property type="entry name" value="Myb-like_DNA-bd"/>
</dbReference>
<proteinExistence type="predicted"/>
<feature type="compositionally biased region" description="Basic and acidic residues" evidence="5">
    <location>
        <begin position="1493"/>
        <end position="1502"/>
    </location>
</feature>
<dbReference type="InterPro" id="IPR017930">
    <property type="entry name" value="Myb_dom"/>
</dbReference>
<dbReference type="InterPro" id="IPR009057">
    <property type="entry name" value="Homeodomain-like_sf"/>
</dbReference>
<dbReference type="SMART" id="SM00717">
    <property type="entry name" value="SANT"/>
    <property type="match status" value="3"/>
</dbReference>
<evidence type="ECO:0000256" key="5">
    <source>
        <dbReference type="SAM" id="MobiDB-lite"/>
    </source>
</evidence>
<feature type="compositionally biased region" description="Low complexity" evidence="5">
    <location>
        <begin position="600"/>
        <end position="614"/>
    </location>
</feature>
<feature type="compositionally biased region" description="Basic and acidic residues" evidence="5">
    <location>
        <begin position="292"/>
        <end position="301"/>
    </location>
</feature>
<feature type="region of interest" description="Disordered" evidence="5">
    <location>
        <begin position="277"/>
        <end position="310"/>
    </location>
</feature>
<name>A0A0F7UC17_NEOCL</name>
<dbReference type="EMBL" id="LN714482">
    <property type="protein sequence ID" value="CEL66586.1"/>
    <property type="molecule type" value="Genomic_DNA"/>
</dbReference>
<feature type="region of interest" description="Disordered" evidence="5">
    <location>
        <begin position="1537"/>
        <end position="1716"/>
    </location>
</feature>
<dbReference type="Gene3D" id="1.10.10.60">
    <property type="entry name" value="Homeodomain-like"/>
    <property type="match status" value="3"/>
</dbReference>
<evidence type="ECO:0000256" key="3">
    <source>
        <dbReference type="ARBA" id="ARBA00023163"/>
    </source>
</evidence>
<dbReference type="GO" id="GO:0001006">
    <property type="term" value="F:RNA polymerase III type 3 promoter sequence-specific DNA binding"/>
    <property type="evidence" value="ECO:0007669"/>
    <property type="project" value="TreeGrafter"/>
</dbReference>
<evidence type="ECO:0000256" key="1">
    <source>
        <dbReference type="ARBA" id="ARBA00023015"/>
    </source>
</evidence>
<evidence type="ECO:0000256" key="2">
    <source>
        <dbReference type="ARBA" id="ARBA00023125"/>
    </source>
</evidence>
<dbReference type="SUPFAM" id="SSF46689">
    <property type="entry name" value="Homeodomain-like"/>
    <property type="match status" value="2"/>
</dbReference>
<keyword evidence="3" id="KW-0804">Transcription</keyword>
<dbReference type="PROSITE" id="PS51294">
    <property type="entry name" value="HTH_MYB"/>
    <property type="match status" value="2"/>
</dbReference>
<dbReference type="GO" id="GO:0042795">
    <property type="term" value="P:snRNA transcription by RNA polymerase II"/>
    <property type="evidence" value="ECO:0007669"/>
    <property type="project" value="TreeGrafter"/>
</dbReference>
<dbReference type="Pfam" id="PF00249">
    <property type="entry name" value="Myb_DNA-binding"/>
    <property type="match status" value="2"/>
</dbReference>
<feature type="compositionally biased region" description="Basic residues" evidence="5">
    <location>
        <begin position="1608"/>
        <end position="1617"/>
    </location>
</feature>
<dbReference type="PROSITE" id="PS50090">
    <property type="entry name" value="MYB_LIKE"/>
    <property type="match status" value="2"/>
</dbReference>
<evidence type="ECO:0000313" key="8">
    <source>
        <dbReference type="EMBL" id="CEL66586.1"/>
    </source>
</evidence>
<feature type="compositionally biased region" description="Polar residues" evidence="5">
    <location>
        <begin position="472"/>
        <end position="483"/>
    </location>
</feature>
<feature type="compositionally biased region" description="Basic and acidic residues" evidence="5">
    <location>
        <begin position="1148"/>
        <end position="1157"/>
    </location>
</feature>
<dbReference type="PANTHER" id="PTHR46621">
    <property type="entry name" value="SNRNA-ACTIVATING PROTEIN COMPLEX SUBUNIT 4"/>
    <property type="match status" value="1"/>
</dbReference>
<feature type="region of interest" description="Disordered" evidence="5">
    <location>
        <begin position="1070"/>
        <end position="1097"/>
    </location>
</feature>